<feature type="non-terminal residue" evidence="2">
    <location>
        <position position="1"/>
    </location>
</feature>
<dbReference type="OrthoDB" id="2587912at2759"/>
<dbReference type="Proteomes" id="UP000076722">
    <property type="component" value="Unassembled WGS sequence"/>
</dbReference>
<evidence type="ECO:0000256" key="1">
    <source>
        <dbReference type="SAM" id="SignalP"/>
    </source>
</evidence>
<gene>
    <name evidence="2" type="ORF">SISNIDRAFT_450537</name>
</gene>
<accession>A0A164YCP1</accession>
<reference evidence="2 3" key="1">
    <citation type="journal article" date="2016" name="Mol. Biol. Evol.">
        <title>Comparative Genomics of Early-Diverging Mushroom-Forming Fungi Provides Insights into the Origins of Lignocellulose Decay Capabilities.</title>
        <authorList>
            <person name="Nagy L.G."/>
            <person name="Riley R."/>
            <person name="Tritt A."/>
            <person name="Adam C."/>
            <person name="Daum C."/>
            <person name="Floudas D."/>
            <person name="Sun H."/>
            <person name="Yadav J.S."/>
            <person name="Pangilinan J."/>
            <person name="Larsson K.H."/>
            <person name="Matsuura K."/>
            <person name="Barry K."/>
            <person name="Labutti K."/>
            <person name="Kuo R."/>
            <person name="Ohm R.A."/>
            <person name="Bhattacharya S.S."/>
            <person name="Shirouzu T."/>
            <person name="Yoshinaga Y."/>
            <person name="Martin F.M."/>
            <person name="Grigoriev I.V."/>
            <person name="Hibbett D.S."/>
        </authorList>
    </citation>
    <scope>NUCLEOTIDE SEQUENCE [LARGE SCALE GENOMIC DNA]</scope>
    <source>
        <strain evidence="2 3">HHB9708</strain>
    </source>
</reference>
<evidence type="ECO:0000313" key="3">
    <source>
        <dbReference type="Proteomes" id="UP000076722"/>
    </source>
</evidence>
<dbReference type="EMBL" id="KV419398">
    <property type="protein sequence ID" value="KZS96795.1"/>
    <property type="molecule type" value="Genomic_DNA"/>
</dbReference>
<evidence type="ECO:0008006" key="4">
    <source>
        <dbReference type="Google" id="ProtNLM"/>
    </source>
</evidence>
<keyword evidence="3" id="KW-1185">Reference proteome</keyword>
<feature type="chain" id="PRO_5007854594" description="F-box domain-containing protein" evidence="1">
    <location>
        <begin position="24"/>
        <end position="293"/>
    </location>
</feature>
<proteinExistence type="predicted"/>
<organism evidence="2 3">
    <name type="scientific">Sistotremastrum niveocremeum HHB9708</name>
    <dbReference type="NCBI Taxonomy" id="1314777"/>
    <lineage>
        <taxon>Eukaryota</taxon>
        <taxon>Fungi</taxon>
        <taxon>Dikarya</taxon>
        <taxon>Basidiomycota</taxon>
        <taxon>Agaricomycotina</taxon>
        <taxon>Agaricomycetes</taxon>
        <taxon>Sistotremastrales</taxon>
        <taxon>Sistotremastraceae</taxon>
        <taxon>Sertulicium</taxon>
        <taxon>Sertulicium niveocremeum</taxon>
    </lineage>
</organism>
<keyword evidence="1" id="KW-0732">Signal</keyword>
<name>A0A164YCP1_9AGAM</name>
<feature type="signal peptide" evidence="1">
    <location>
        <begin position="1"/>
        <end position="23"/>
    </location>
</feature>
<sequence>MHLLELPLDVAVIILATAVLVHPKPANVLAVHSTWFRIALPFLHSDLKFNSIEKLALFANGTSPLARCKYRTVQIILPGGAADTRLWTIIQRILQRCQGNEGESTVNSVHFTMNSLASDPTLHLIADALKTISPSSFTWTGPDPENNFSCAIVPAATGPLLTGIAPWSNLQHLSLSSISFSRCKGATLLTLTPFSHPALKSIHISQGVFLAPRSIALLALQLPALTRIQLVDVYQESIWGPRVRIADIEHEVAPGVVDPELGVWEGTRRIREIVTCEAKSERLIGGDRDREMA</sequence>
<protein>
    <recommendedName>
        <fullName evidence="4">F-box domain-containing protein</fullName>
    </recommendedName>
</protein>
<evidence type="ECO:0000313" key="2">
    <source>
        <dbReference type="EMBL" id="KZS96795.1"/>
    </source>
</evidence>
<dbReference type="AlphaFoldDB" id="A0A164YCP1"/>